<reference evidence="2 3" key="1">
    <citation type="submission" date="2024-06" db="EMBL/GenBank/DDBJ databases">
        <authorList>
            <person name="Pan Q."/>
            <person name="Wen M."/>
            <person name="Jouanno E."/>
            <person name="Zahm M."/>
            <person name="Klopp C."/>
            <person name="Cabau C."/>
            <person name="Louis A."/>
            <person name="Berthelot C."/>
            <person name="Parey E."/>
            <person name="Roest Crollius H."/>
            <person name="Montfort J."/>
            <person name="Robinson-Rechavi M."/>
            <person name="Bouchez O."/>
            <person name="Lampietro C."/>
            <person name="Lopez Roques C."/>
            <person name="Donnadieu C."/>
            <person name="Postlethwait J."/>
            <person name="Bobe J."/>
            <person name="Verreycken H."/>
            <person name="Guiguen Y."/>
        </authorList>
    </citation>
    <scope>NUCLEOTIDE SEQUENCE [LARGE SCALE GENOMIC DNA]</scope>
    <source>
        <strain evidence="2">Up_M1</strain>
        <tissue evidence="2">Testis</tissue>
    </source>
</reference>
<accession>A0ABD0W4X7</accession>
<evidence type="ECO:0008006" key="4">
    <source>
        <dbReference type="Google" id="ProtNLM"/>
    </source>
</evidence>
<feature type="compositionally biased region" description="Polar residues" evidence="1">
    <location>
        <begin position="78"/>
        <end position="88"/>
    </location>
</feature>
<comment type="caution">
    <text evidence="2">The sequence shown here is derived from an EMBL/GenBank/DDBJ whole genome shotgun (WGS) entry which is preliminary data.</text>
</comment>
<organism evidence="2 3">
    <name type="scientific">Umbra pygmaea</name>
    <name type="common">Eastern mudminnow</name>
    <dbReference type="NCBI Taxonomy" id="75934"/>
    <lineage>
        <taxon>Eukaryota</taxon>
        <taxon>Metazoa</taxon>
        <taxon>Chordata</taxon>
        <taxon>Craniata</taxon>
        <taxon>Vertebrata</taxon>
        <taxon>Euteleostomi</taxon>
        <taxon>Actinopterygii</taxon>
        <taxon>Neopterygii</taxon>
        <taxon>Teleostei</taxon>
        <taxon>Protacanthopterygii</taxon>
        <taxon>Esociformes</taxon>
        <taxon>Umbridae</taxon>
        <taxon>Umbra</taxon>
    </lineage>
</organism>
<dbReference type="Proteomes" id="UP001557470">
    <property type="component" value="Unassembled WGS sequence"/>
</dbReference>
<dbReference type="AlphaFoldDB" id="A0ABD0W4X7"/>
<sequence length="598" mass="67219">MVHELMKGKGKGEVPSLLGSTTNLGQASTSSAYIQLPLSRDVACQTDHLETHIVGTQLYLKSLRPHLRSEGVQATISSKDVSVGTSNPDPFCLPSTPIKKPPKRPCLDLEELEDNPLEGSSLVEASKGQDSACDPADSITASLYSTLKSEDSSTPTHNSRKYIVYESCVMELFNVCPVCTRACDVRTQRLGTLLSVKQRCPHCTFRRHWNSQPILGSTPAGNLHLSAAVYLSGASFIQIEKVFKAMKLQLFRYETFRRHARAFIEPAVIHHWKVTQDVNLQRLSQEEKVILGNSAKYGSYTMMDLHTNTIVDIQLVQSNEVGGSCHLEKEGLTRSLALLKSRGVNLDCIVTDRHPQVQKFLRERNITHYYGVWHMAKGISKRLEAISKLKDCKKLKKWMKSINNHIYWIAAGSTSVPERIAKWNAILNHVRDVHTHEDPLFPKCEHAIRKTTDKSKWLQAATPAFYKLEKLLTNKRTLKDVAKLSPHPQTSSLEAFHAIILRFAPKNVVFSFIGMLCRLYLAAMHYNENADRPQAETEEGVPLFKISFPKARKGECRAKPQKTQPTFGYVADMMDLIFEKVFVNAMPYTNALLAIPVP</sequence>
<protein>
    <recommendedName>
        <fullName evidence="4">Transposase</fullName>
    </recommendedName>
</protein>
<dbReference type="PANTHER" id="PTHR31751">
    <property type="entry name" value="SI:CH211-108C17.2-RELATED-RELATED"/>
    <property type="match status" value="1"/>
</dbReference>
<evidence type="ECO:0000313" key="3">
    <source>
        <dbReference type="Proteomes" id="UP001557470"/>
    </source>
</evidence>
<evidence type="ECO:0000256" key="1">
    <source>
        <dbReference type="SAM" id="MobiDB-lite"/>
    </source>
</evidence>
<feature type="region of interest" description="Disordered" evidence="1">
    <location>
        <begin position="78"/>
        <end position="97"/>
    </location>
</feature>
<dbReference type="PANTHER" id="PTHR31751:SF44">
    <property type="entry name" value="SI:CH211-211K8.4-RELATED"/>
    <property type="match status" value="1"/>
</dbReference>
<evidence type="ECO:0000313" key="2">
    <source>
        <dbReference type="EMBL" id="KAL0966167.1"/>
    </source>
</evidence>
<name>A0ABD0W4X7_UMBPY</name>
<dbReference type="EMBL" id="JAGEUA010000009">
    <property type="protein sequence ID" value="KAL0966167.1"/>
    <property type="molecule type" value="Genomic_DNA"/>
</dbReference>
<keyword evidence="3" id="KW-1185">Reference proteome</keyword>
<gene>
    <name evidence="2" type="ORF">UPYG_G00291830</name>
</gene>
<proteinExistence type="predicted"/>